<keyword evidence="9" id="KW-0378">Hydrolase</keyword>
<dbReference type="Pfam" id="PF13359">
    <property type="entry name" value="DDE_Tnp_4"/>
    <property type="match status" value="1"/>
</dbReference>
<evidence type="ECO:0000256" key="2">
    <source>
        <dbReference type="ARBA" id="ARBA00004123"/>
    </source>
</evidence>
<dbReference type="GO" id="GO:0005737">
    <property type="term" value="C:cytoplasm"/>
    <property type="evidence" value="ECO:0007669"/>
    <property type="project" value="UniProtKB-SubCell"/>
</dbReference>
<dbReference type="InterPro" id="IPR026103">
    <property type="entry name" value="HARBI1_animal"/>
</dbReference>
<sequence>MALFEFEDDLVLDVLEEDDEEVFVIIDLIEHGLPRQVYERADYFHQFDDAQFRRRFRLSRETVLFLLEHIEEHLEFPNNRNHCVSPINQLLVSLRYYATAGHLLSQADFTGMHTSTVSRIIVRVSEAIAALYPVFCTFPTTNEEIRQNQRDFFDIARFPRVIGCVDCTHVRIQSPGGDNAEVFRNRKCYFSINVQGICNANLKIINMVARWPGSSHDATIFNSSDIHREFEEGAYRNCVLLGDCGYANRSYLLTPLIAPATAAEQLYNESHIRTRNSIERCFGVLKRRFPVLAYGCRLKTETILTVIVATAVLHNIAIQMREGNPPPLPEEVDGHIFDELLADGQVPNIDYNIRGNGHGNAIRQQIILNYFSTL</sequence>
<dbReference type="PANTHER" id="PTHR22930:SF289">
    <property type="entry name" value="DDE TNP4 DOMAIN-CONTAINING PROTEIN-RELATED"/>
    <property type="match status" value="1"/>
</dbReference>
<evidence type="ECO:0000313" key="14">
    <source>
        <dbReference type="EMBL" id="KAK5644374.1"/>
    </source>
</evidence>
<keyword evidence="7" id="KW-0540">Nuclease</keyword>
<feature type="domain" description="DDE Tnp4" evidence="13">
    <location>
        <begin position="165"/>
        <end position="315"/>
    </location>
</feature>
<protein>
    <recommendedName>
        <fullName evidence="5">Putative nuclease HARBI1</fullName>
    </recommendedName>
    <alternativeName>
        <fullName evidence="11">Harbinger transposase-derived nuclease</fullName>
    </alternativeName>
</protein>
<evidence type="ECO:0000256" key="1">
    <source>
        <dbReference type="ARBA" id="ARBA00001968"/>
    </source>
</evidence>
<proteinExistence type="inferred from homology"/>
<keyword evidence="6" id="KW-0963">Cytoplasm</keyword>
<dbReference type="Proteomes" id="UP001329430">
    <property type="component" value="Chromosome 4"/>
</dbReference>
<evidence type="ECO:0000256" key="12">
    <source>
        <dbReference type="ARBA" id="ARBA00045850"/>
    </source>
</evidence>
<accession>A0AAN7VIX0</accession>
<organism evidence="14 15">
    <name type="scientific">Pyrocoelia pectoralis</name>
    <dbReference type="NCBI Taxonomy" id="417401"/>
    <lineage>
        <taxon>Eukaryota</taxon>
        <taxon>Metazoa</taxon>
        <taxon>Ecdysozoa</taxon>
        <taxon>Arthropoda</taxon>
        <taxon>Hexapoda</taxon>
        <taxon>Insecta</taxon>
        <taxon>Pterygota</taxon>
        <taxon>Neoptera</taxon>
        <taxon>Endopterygota</taxon>
        <taxon>Coleoptera</taxon>
        <taxon>Polyphaga</taxon>
        <taxon>Elateriformia</taxon>
        <taxon>Elateroidea</taxon>
        <taxon>Lampyridae</taxon>
        <taxon>Lampyrinae</taxon>
        <taxon>Pyrocoelia</taxon>
    </lineage>
</organism>
<comment type="subcellular location">
    <subcellularLocation>
        <location evidence="3">Cytoplasm</location>
    </subcellularLocation>
    <subcellularLocation>
        <location evidence="2">Nucleus</location>
    </subcellularLocation>
</comment>
<gene>
    <name evidence="14" type="ORF">RI129_005674</name>
</gene>
<dbReference type="InterPro" id="IPR027806">
    <property type="entry name" value="HARBI1_dom"/>
</dbReference>
<dbReference type="GO" id="GO:0016787">
    <property type="term" value="F:hydrolase activity"/>
    <property type="evidence" value="ECO:0007669"/>
    <property type="project" value="UniProtKB-KW"/>
</dbReference>
<evidence type="ECO:0000256" key="9">
    <source>
        <dbReference type="ARBA" id="ARBA00022801"/>
    </source>
</evidence>
<evidence type="ECO:0000313" key="15">
    <source>
        <dbReference type="Proteomes" id="UP001329430"/>
    </source>
</evidence>
<dbReference type="PANTHER" id="PTHR22930">
    <property type="match status" value="1"/>
</dbReference>
<name>A0AAN7VIX0_9COLE</name>
<dbReference type="GO" id="GO:0004518">
    <property type="term" value="F:nuclease activity"/>
    <property type="evidence" value="ECO:0007669"/>
    <property type="project" value="UniProtKB-KW"/>
</dbReference>
<dbReference type="AlphaFoldDB" id="A0AAN7VIX0"/>
<evidence type="ECO:0000256" key="10">
    <source>
        <dbReference type="ARBA" id="ARBA00023242"/>
    </source>
</evidence>
<keyword evidence="10" id="KW-0539">Nucleus</keyword>
<evidence type="ECO:0000256" key="5">
    <source>
        <dbReference type="ARBA" id="ARBA00015519"/>
    </source>
</evidence>
<dbReference type="EMBL" id="JAVRBK010000004">
    <property type="protein sequence ID" value="KAK5644374.1"/>
    <property type="molecule type" value="Genomic_DNA"/>
</dbReference>
<evidence type="ECO:0000256" key="3">
    <source>
        <dbReference type="ARBA" id="ARBA00004496"/>
    </source>
</evidence>
<evidence type="ECO:0000256" key="8">
    <source>
        <dbReference type="ARBA" id="ARBA00022723"/>
    </source>
</evidence>
<evidence type="ECO:0000256" key="11">
    <source>
        <dbReference type="ARBA" id="ARBA00030126"/>
    </source>
</evidence>
<keyword evidence="8" id="KW-0479">Metal-binding</keyword>
<dbReference type="PRINTS" id="PR02086">
    <property type="entry name" value="PUTNUCHARBI1"/>
</dbReference>
<comment type="caution">
    <text evidence="14">The sequence shown here is derived from an EMBL/GenBank/DDBJ whole genome shotgun (WGS) entry which is preliminary data.</text>
</comment>
<evidence type="ECO:0000259" key="13">
    <source>
        <dbReference type="Pfam" id="PF13359"/>
    </source>
</evidence>
<dbReference type="GO" id="GO:0046872">
    <property type="term" value="F:metal ion binding"/>
    <property type="evidence" value="ECO:0007669"/>
    <property type="project" value="UniProtKB-KW"/>
</dbReference>
<comment type="function">
    <text evidence="12">Transposase-derived protein that may have nuclease activity. Does not have transposase activity.</text>
</comment>
<keyword evidence="15" id="KW-1185">Reference proteome</keyword>
<evidence type="ECO:0000256" key="6">
    <source>
        <dbReference type="ARBA" id="ARBA00022490"/>
    </source>
</evidence>
<dbReference type="InterPro" id="IPR045249">
    <property type="entry name" value="HARBI1-like"/>
</dbReference>
<comment type="similarity">
    <text evidence="4">Belongs to the HARBI1 family.</text>
</comment>
<comment type="cofactor">
    <cofactor evidence="1">
        <name>a divalent metal cation</name>
        <dbReference type="ChEBI" id="CHEBI:60240"/>
    </cofactor>
</comment>
<reference evidence="14 15" key="1">
    <citation type="journal article" date="2024" name="Insects">
        <title>An Improved Chromosome-Level Genome Assembly of the Firefly Pyrocoelia pectoralis.</title>
        <authorList>
            <person name="Fu X."/>
            <person name="Meyer-Rochow V.B."/>
            <person name="Ballantyne L."/>
            <person name="Zhu X."/>
        </authorList>
    </citation>
    <scope>NUCLEOTIDE SEQUENCE [LARGE SCALE GENOMIC DNA]</scope>
    <source>
        <strain evidence="14">XCY_ONT2</strain>
    </source>
</reference>
<evidence type="ECO:0000256" key="7">
    <source>
        <dbReference type="ARBA" id="ARBA00022722"/>
    </source>
</evidence>
<dbReference type="GO" id="GO:0005634">
    <property type="term" value="C:nucleus"/>
    <property type="evidence" value="ECO:0007669"/>
    <property type="project" value="UniProtKB-SubCell"/>
</dbReference>
<evidence type="ECO:0000256" key="4">
    <source>
        <dbReference type="ARBA" id="ARBA00006958"/>
    </source>
</evidence>